<sequence>MAVDELDRRLIDLLATDGRRAFTDIAVELGVSEATIRTRVSRLTSDGTLRIVALCNPLTLGHQPVRFRITVRDFTPADVARTIADIAMVGHVALIAGRNDIYLEATARDLDQLMTLLDELRQIRGIADIEPNVISRLYKDYSWRGLRNRSGDWSLGGSGERAHT</sequence>
<accession>A0A7W4UPK7</accession>
<dbReference type="GO" id="GO:0005829">
    <property type="term" value="C:cytosol"/>
    <property type="evidence" value="ECO:0007669"/>
    <property type="project" value="TreeGrafter"/>
</dbReference>
<organism evidence="5 6">
    <name type="scientific">Pseudoclavibacter helvolus</name>
    <dbReference type="NCBI Taxonomy" id="255205"/>
    <lineage>
        <taxon>Bacteria</taxon>
        <taxon>Bacillati</taxon>
        <taxon>Actinomycetota</taxon>
        <taxon>Actinomycetes</taxon>
        <taxon>Micrococcales</taxon>
        <taxon>Microbacteriaceae</taxon>
        <taxon>Pseudoclavibacter</taxon>
    </lineage>
</organism>
<dbReference type="InterPro" id="IPR019887">
    <property type="entry name" value="Tscrpt_reg_AsnC/Lrp_C"/>
</dbReference>
<dbReference type="SMART" id="SM00344">
    <property type="entry name" value="HTH_ASNC"/>
    <property type="match status" value="1"/>
</dbReference>
<feature type="domain" description="HTH asnC-type" evidence="4">
    <location>
        <begin position="3"/>
        <end position="63"/>
    </location>
</feature>
<dbReference type="PANTHER" id="PTHR30154">
    <property type="entry name" value="LEUCINE-RESPONSIVE REGULATORY PROTEIN"/>
    <property type="match status" value="1"/>
</dbReference>
<reference evidence="5 6" key="1">
    <citation type="submission" date="2020-08" db="EMBL/GenBank/DDBJ databases">
        <title>Sequencing the genomes of 1000 actinobacteria strains.</title>
        <authorList>
            <person name="Klenk H.-P."/>
        </authorList>
    </citation>
    <scope>NUCLEOTIDE SEQUENCE [LARGE SCALE GENOMIC DNA]</scope>
    <source>
        <strain evidence="5 6">DSM 20419</strain>
    </source>
</reference>
<dbReference type="PROSITE" id="PS50956">
    <property type="entry name" value="HTH_ASNC_2"/>
    <property type="match status" value="1"/>
</dbReference>
<dbReference type="InterPro" id="IPR036390">
    <property type="entry name" value="WH_DNA-bd_sf"/>
</dbReference>
<dbReference type="EMBL" id="JACHWJ010000003">
    <property type="protein sequence ID" value="MBB2958018.1"/>
    <property type="molecule type" value="Genomic_DNA"/>
</dbReference>
<protein>
    <submittedName>
        <fullName evidence="5">Lrp/AsnC family transcriptional regulator for asnA, asnC and gidA</fullName>
    </submittedName>
</protein>
<keyword evidence="1" id="KW-0805">Transcription regulation</keyword>
<dbReference type="GO" id="GO:0043200">
    <property type="term" value="P:response to amino acid"/>
    <property type="evidence" value="ECO:0007669"/>
    <property type="project" value="TreeGrafter"/>
</dbReference>
<keyword evidence="2" id="KW-0238">DNA-binding</keyword>
<dbReference type="PANTHER" id="PTHR30154:SF34">
    <property type="entry name" value="TRANSCRIPTIONAL REGULATOR AZLB"/>
    <property type="match status" value="1"/>
</dbReference>
<name>A0A7W4UPK7_9MICO</name>
<dbReference type="GO" id="GO:0043565">
    <property type="term" value="F:sequence-specific DNA binding"/>
    <property type="evidence" value="ECO:0007669"/>
    <property type="project" value="InterPro"/>
</dbReference>
<evidence type="ECO:0000313" key="5">
    <source>
        <dbReference type="EMBL" id="MBB2958018.1"/>
    </source>
</evidence>
<dbReference type="PROSITE" id="PS00519">
    <property type="entry name" value="HTH_ASNC_1"/>
    <property type="match status" value="1"/>
</dbReference>
<dbReference type="Gene3D" id="3.30.70.920">
    <property type="match status" value="1"/>
</dbReference>
<dbReference type="InterPro" id="IPR000485">
    <property type="entry name" value="AsnC-type_HTH_dom"/>
</dbReference>
<comment type="caution">
    <text evidence="5">The sequence shown here is derived from an EMBL/GenBank/DDBJ whole genome shotgun (WGS) entry which is preliminary data.</text>
</comment>
<dbReference type="Proteomes" id="UP000545286">
    <property type="component" value="Unassembled WGS sequence"/>
</dbReference>
<dbReference type="Pfam" id="PF01037">
    <property type="entry name" value="AsnC_trans_reg"/>
    <property type="match status" value="1"/>
</dbReference>
<evidence type="ECO:0000259" key="4">
    <source>
        <dbReference type="PROSITE" id="PS50956"/>
    </source>
</evidence>
<keyword evidence="6" id="KW-1185">Reference proteome</keyword>
<dbReference type="InterPro" id="IPR019885">
    <property type="entry name" value="Tscrpt_reg_HTH_AsnC-type_CS"/>
</dbReference>
<gene>
    <name evidence="5" type="ORF">FHX72_002163</name>
</gene>
<dbReference type="InterPro" id="IPR019888">
    <property type="entry name" value="Tscrpt_reg_AsnC-like"/>
</dbReference>
<dbReference type="SUPFAM" id="SSF54909">
    <property type="entry name" value="Dimeric alpha+beta barrel"/>
    <property type="match status" value="1"/>
</dbReference>
<dbReference type="InterPro" id="IPR011008">
    <property type="entry name" value="Dimeric_a/b-barrel"/>
</dbReference>
<keyword evidence="3" id="KW-0804">Transcription</keyword>
<proteinExistence type="predicted"/>
<dbReference type="RefSeq" id="WP_183624909.1">
    <property type="nucleotide sequence ID" value="NZ_JACHWJ010000003.1"/>
</dbReference>
<evidence type="ECO:0000256" key="1">
    <source>
        <dbReference type="ARBA" id="ARBA00023015"/>
    </source>
</evidence>
<evidence type="ECO:0000256" key="3">
    <source>
        <dbReference type="ARBA" id="ARBA00023163"/>
    </source>
</evidence>
<dbReference type="SUPFAM" id="SSF46785">
    <property type="entry name" value="Winged helix' DNA-binding domain"/>
    <property type="match status" value="1"/>
</dbReference>
<dbReference type="Pfam" id="PF13404">
    <property type="entry name" value="HTH_AsnC-type"/>
    <property type="match status" value="1"/>
</dbReference>
<evidence type="ECO:0000313" key="6">
    <source>
        <dbReference type="Proteomes" id="UP000545286"/>
    </source>
</evidence>
<dbReference type="InterPro" id="IPR036388">
    <property type="entry name" value="WH-like_DNA-bd_sf"/>
</dbReference>
<dbReference type="PRINTS" id="PR00033">
    <property type="entry name" value="HTHASNC"/>
</dbReference>
<evidence type="ECO:0000256" key="2">
    <source>
        <dbReference type="ARBA" id="ARBA00023125"/>
    </source>
</evidence>
<dbReference type="AlphaFoldDB" id="A0A7W4UPK7"/>
<dbReference type="Gene3D" id="1.10.10.10">
    <property type="entry name" value="Winged helix-like DNA-binding domain superfamily/Winged helix DNA-binding domain"/>
    <property type="match status" value="1"/>
</dbReference>